<dbReference type="Pfam" id="PF25156">
    <property type="entry name" value="PNGase_A_C"/>
    <property type="match status" value="1"/>
</dbReference>
<accession>A0AAF0EE16</accession>
<keyword evidence="5" id="KW-1185">Reference proteome</keyword>
<sequence length="671" mass="75840">MYFISLSALVAALFASLFFGNVVATPKSFASDSSPAQNSGLLNVFQLSAPVMVPLDGECNEHVTLMEHTFGNSDKNPFKTHYSPPACNFNRVVIHFNSTVKGRQYDRVGIMYLGSTEVWRTSTAEPTSDGVHFSYEKDLTALLSLWKKKQTMIFDLPNFVDTTYTGEYHTTLTAHFWHDNHSPEVADKILPISREMGQQGDTSVFHLPYQRAMVYHHISKKAVHAHVSIAATGQQDEEFWYTNVFNQYKDDFSSNGKSLPAGGPFREVQLLIDGYLAGVVWPLPVIFSGSMAPNLWRPTVGIDTFDMREQEIDITPWLPYLTDGKSHTFELRLVGIVQDKDSNSTHLAADDIGNYWLTSAKIFVFYGKSKKGKSRYERPSMKTNDPEIQMHVSHQVNSSMHAGVQVTRSLNISSAAGTWTQTLEYSNENKLSSNGVIQWTNQTIHTRTAAKNMYAPKFNEEKEYGMPLSLMTMTKDTGRGSDSVKVHADVDYTLNIKTSGRPDLSAFSLASGAMHLQQRMTGTATFSNDDKKDNADDVSDTHQRFQHMSHGKEFKPSMKLQSMIQYWLLRQRQGQILRPTDTLAVCQRHRDEQDVIPQGLALGWPAAIDFRSLRRRISDPKQRYLRVLEEHILTPEQSFWFQHVKTRRGSVGKKASSGVVQIDTFHEREPG</sequence>
<name>A0AAF0EE16_9BASI</name>
<evidence type="ECO:0000313" key="4">
    <source>
        <dbReference type="EMBL" id="WFD24612.1"/>
    </source>
</evidence>
<feature type="compositionally biased region" description="Basic and acidic residues" evidence="1">
    <location>
        <begin position="528"/>
        <end position="542"/>
    </location>
</feature>
<dbReference type="Pfam" id="PF12222">
    <property type="entry name" value="PNGaseA"/>
    <property type="match status" value="1"/>
</dbReference>
<feature type="domain" description="Peptide N-acetyl-beta-D-glucosaminyl asparaginase amidase A N-terminal" evidence="3">
    <location>
        <begin position="55"/>
        <end position="373"/>
    </location>
</feature>
<dbReference type="Proteomes" id="UP001214415">
    <property type="component" value="Chromosome 7"/>
</dbReference>
<evidence type="ECO:0000256" key="2">
    <source>
        <dbReference type="SAM" id="SignalP"/>
    </source>
</evidence>
<evidence type="ECO:0000313" key="5">
    <source>
        <dbReference type="Proteomes" id="UP001214415"/>
    </source>
</evidence>
<reference evidence="4" key="1">
    <citation type="submission" date="2023-03" db="EMBL/GenBank/DDBJ databases">
        <title>Mating type loci evolution in Malassezia.</title>
        <authorList>
            <person name="Coelho M.A."/>
        </authorList>
    </citation>
    <scope>NUCLEOTIDE SEQUENCE</scope>
    <source>
        <strain evidence="4">CBS 12830</strain>
    </source>
</reference>
<dbReference type="InterPro" id="IPR056948">
    <property type="entry name" value="PNGaseA_N"/>
</dbReference>
<dbReference type="PANTHER" id="PTHR31104">
    <property type="entry name" value="PEPTIDE-N4-(N-ACETYL-BETA-GLUCOSAMINYL)ASPARAGINE AMIDASE A PROTEIN"/>
    <property type="match status" value="1"/>
</dbReference>
<feature type="signal peptide" evidence="2">
    <location>
        <begin position="1"/>
        <end position="24"/>
    </location>
</feature>
<evidence type="ECO:0000256" key="1">
    <source>
        <dbReference type="SAM" id="MobiDB-lite"/>
    </source>
</evidence>
<keyword evidence="2" id="KW-0732">Signal</keyword>
<feature type="region of interest" description="Disordered" evidence="1">
    <location>
        <begin position="523"/>
        <end position="542"/>
    </location>
</feature>
<organism evidence="4 5">
    <name type="scientific">Malassezia equina</name>
    <dbReference type="NCBI Taxonomy" id="1381935"/>
    <lineage>
        <taxon>Eukaryota</taxon>
        <taxon>Fungi</taxon>
        <taxon>Dikarya</taxon>
        <taxon>Basidiomycota</taxon>
        <taxon>Ustilaginomycotina</taxon>
        <taxon>Malasseziomycetes</taxon>
        <taxon>Malasseziales</taxon>
        <taxon>Malasseziaceae</taxon>
        <taxon>Malassezia</taxon>
    </lineage>
</organism>
<proteinExistence type="predicted"/>
<dbReference type="AlphaFoldDB" id="A0AAF0EE16"/>
<dbReference type="EMBL" id="CP119906">
    <property type="protein sequence ID" value="WFD24612.1"/>
    <property type="molecule type" value="Genomic_DNA"/>
</dbReference>
<feature type="chain" id="PRO_5041985857" description="Peptide N-acetyl-beta-D-glucosaminyl asparaginase amidase A N-terminal domain-containing protein" evidence="2">
    <location>
        <begin position="25"/>
        <end position="671"/>
    </location>
</feature>
<protein>
    <recommendedName>
        <fullName evidence="3">Peptide N-acetyl-beta-D-glucosaminyl asparaginase amidase A N-terminal domain-containing protein</fullName>
    </recommendedName>
</protein>
<gene>
    <name evidence="4" type="ORF">MEQU1_003315</name>
</gene>
<evidence type="ECO:0000259" key="3">
    <source>
        <dbReference type="Pfam" id="PF12222"/>
    </source>
</evidence>
<dbReference type="InterPro" id="IPR021102">
    <property type="entry name" value="PNGase_A"/>
</dbReference>